<reference evidence="2 3" key="1">
    <citation type="submission" date="2022-04" db="EMBL/GenBank/DDBJ databases">
        <title>Positive selection, recombination, and allopatry shape intraspecific diversity of widespread and dominant cyanobacteria.</title>
        <authorList>
            <person name="Wei J."/>
            <person name="Shu W."/>
            <person name="Hu C."/>
        </authorList>
    </citation>
    <scope>NUCLEOTIDE SEQUENCE [LARGE SCALE GENOMIC DNA]</scope>
    <source>
        <strain evidence="2 3">AS-A4</strain>
    </source>
</reference>
<gene>
    <name evidence="2" type="ORF">NDI38_28630</name>
</gene>
<feature type="transmembrane region" description="Helical" evidence="1">
    <location>
        <begin position="6"/>
        <end position="23"/>
    </location>
</feature>
<evidence type="ECO:0000313" key="3">
    <source>
        <dbReference type="Proteomes" id="UP001476950"/>
    </source>
</evidence>
<keyword evidence="1" id="KW-0812">Transmembrane</keyword>
<dbReference type="EMBL" id="JAMPLM010000062">
    <property type="protein sequence ID" value="MEP1062344.1"/>
    <property type="molecule type" value="Genomic_DNA"/>
</dbReference>
<comment type="caution">
    <text evidence="2">The sequence shown here is derived from an EMBL/GenBank/DDBJ whole genome shotgun (WGS) entry which is preliminary data.</text>
</comment>
<protein>
    <submittedName>
        <fullName evidence="2">Uncharacterized protein</fullName>
    </submittedName>
</protein>
<keyword evidence="3" id="KW-1185">Reference proteome</keyword>
<organism evidence="2 3">
    <name type="scientific">Stenomitos frigidus AS-A4</name>
    <dbReference type="NCBI Taxonomy" id="2933935"/>
    <lineage>
        <taxon>Bacteria</taxon>
        <taxon>Bacillati</taxon>
        <taxon>Cyanobacteriota</taxon>
        <taxon>Cyanophyceae</taxon>
        <taxon>Leptolyngbyales</taxon>
        <taxon>Leptolyngbyaceae</taxon>
        <taxon>Stenomitos</taxon>
    </lineage>
</organism>
<keyword evidence="1" id="KW-0472">Membrane</keyword>
<dbReference type="RefSeq" id="WP_190446163.1">
    <property type="nucleotide sequence ID" value="NZ_JAMPLM010000062.1"/>
</dbReference>
<accession>A0ABV0KSY2</accession>
<sequence>MQAWLKHNPIALIGIGILAIGFVPKMLSGEFQRDAAVSQQLTEQRKADEMNAQRMAIAQENRKTLERIANERYNGCTLIVRADDHTKATGLAIGSPVLDGSRPGVNLADGVTVCDQNGVTAIITNGVAAEPAVTTDRAVVESALRRFGYDGTLAGKLHYSAPKQ</sequence>
<name>A0ABV0KSY2_9CYAN</name>
<dbReference type="Proteomes" id="UP001476950">
    <property type="component" value="Unassembled WGS sequence"/>
</dbReference>
<keyword evidence="1" id="KW-1133">Transmembrane helix</keyword>
<evidence type="ECO:0000256" key="1">
    <source>
        <dbReference type="SAM" id="Phobius"/>
    </source>
</evidence>
<evidence type="ECO:0000313" key="2">
    <source>
        <dbReference type="EMBL" id="MEP1062344.1"/>
    </source>
</evidence>
<proteinExistence type="predicted"/>